<dbReference type="AlphaFoldDB" id="A0A7S8FFH7"/>
<reference evidence="2 3" key="1">
    <citation type="journal article" date="2020" name="ISME J.">
        <title>Enrichment and physiological characterization of a novel comammox Nitrospira indicates ammonium inhibition of complete nitrification.</title>
        <authorList>
            <person name="Sakoula D."/>
            <person name="Koch H."/>
            <person name="Frank J."/>
            <person name="Jetten M.S.M."/>
            <person name="van Kessel M.A.H.J."/>
            <person name="Lucker S."/>
        </authorList>
    </citation>
    <scope>NUCLEOTIDE SEQUENCE [LARGE SCALE GENOMIC DNA]</scope>
    <source>
        <strain evidence="2">Comreactor17</strain>
    </source>
</reference>
<evidence type="ECO:0000313" key="3">
    <source>
        <dbReference type="Proteomes" id="UP000593737"/>
    </source>
</evidence>
<sequence length="78" mass="9025">MSEPISKRLYSVKEAGKYLGRSPWGIRHLIWEGHLPQVRQGRRVMVDIVDMDKFIEKHKRESTDGYDISQEEAGPDNG</sequence>
<dbReference type="KEGG" id="nkf:Nkreftii_002714"/>
<evidence type="ECO:0000259" key="1">
    <source>
        <dbReference type="Pfam" id="PF12728"/>
    </source>
</evidence>
<gene>
    <name evidence="2" type="ORF">Nkreftii_002714</name>
</gene>
<evidence type="ECO:0000313" key="2">
    <source>
        <dbReference type="EMBL" id="QPD04940.1"/>
    </source>
</evidence>
<dbReference type="EMBL" id="CP047423">
    <property type="protein sequence ID" value="QPD04940.1"/>
    <property type="molecule type" value="Genomic_DNA"/>
</dbReference>
<dbReference type="InterPro" id="IPR041657">
    <property type="entry name" value="HTH_17"/>
</dbReference>
<dbReference type="Pfam" id="PF12728">
    <property type="entry name" value="HTH_17"/>
    <property type="match status" value="1"/>
</dbReference>
<feature type="domain" description="Helix-turn-helix" evidence="1">
    <location>
        <begin position="9"/>
        <end position="58"/>
    </location>
</feature>
<proteinExistence type="predicted"/>
<dbReference type="Proteomes" id="UP000593737">
    <property type="component" value="Chromosome"/>
</dbReference>
<protein>
    <recommendedName>
        <fullName evidence="1">Helix-turn-helix domain-containing protein</fullName>
    </recommendedName>
</protein>
<name>A0A7S8FFH7_9BACT</name>
<accession>A0A7S8FFH7</accession>
<organism evidence="2 3">
    <name type="scientific">Candidatus Nitrospira kreftii</name>
    <dbReference type="NCBI Taxonomy" id="2652173"/>
    <lineage>
        <taxon>Bacteria</taxon>
        <taxon>Pseudomonadati</taxon>
        <taxon>Nitrospirota</taxon>
        <taxon>Nitrospiria</taxon>
        <taxon>Nitrospirales</taxon>
        <taxon>Nitrospiraceae</taxon>
        <taxon>Nitrospira</taxon>
    </lineage>
</organism>